<keyword evidence="1" id="KW-0472">Membrane</keyword>
<feature type="transmembrane region" description="Helical" evidence="1">
    <location>
        <begin position="115"/>
        <end position="135"/>
    </location>
</feature>
<sequence length="415" mass="48502">MNVIIANFFNLCALHYISKSLLQYKNSKKYINYLIFFLSLILLCFININGASNEKSLIIFIIYLLYVLIQFKCTLFDILCTTLPFYTFSLLSELIIGVILNYYFGANHFTQVQSLIYNVGLICSVLLLLLFSYLFVRFIQYIQLQSLSIYCGIVFVFPLATIFLLSTLNGYYDLIDNTNIMLLIFFSILISNFAIIVIFFLIMRSIKISSDLKLFKYEKNIIDTKYNLLKNNYDNNFNFLHNLLHTCYQMNDYVENEDINNLKKELKKLIDITFNKFNSIYTNSLALNYVLNNKIDRLQENKINFVSMIKYSDFSFIDLSTQIEIFSKLLEFGILISKNVSENERIISIKSNKIGKQVIIITVIKSIDTKSILEKKIMKEFQHILKNVDNCKISIKSDLNNSISIILYFLNSNMN</sequence>
<evidence type="ECO:0000313" key="3">
    <source>
        <dbReference type="Proteomes" id="UP000196258"/>
    </source>
</evidence>
<evidence type="ECO:0000313" key="2">
    <source>
        <dbReference type="EMBL" id="OUQ05471.1"/>
    </source>
</evidence>
<feature type="transmembrane region" description="Helical" evidence="1">
    <location>
        <begin position="147"/>
        <end position="168"/>
    </location>
</feature>
<dbReference type="AlphaFoldDB" id="A0A1Y4QKF2"/>
<feature type="transmembrane region" description="Helical" evidence="1">
    <location>
        <begin position="83"/>
        <end position="103"/>
    </location>
</feature>
<feature type="transmembrane region" description="Helical" evidence="1">
    <location>
        <begin position="30"/>
        <end position="51"/>
    </location>
</feature>
<name>A0A1Y4QKF2_9FIRM</name>
<feature type="transmembrane region" description="Helical" evidence="1">
    <location>
        <begin position="57"/>
        <end position="76"/>
    </location>
</feature>
<comment type="caution">
    <text evidence="2">The sequence shown here is derived from an EMBL/GenBank/DDBJ whole genome shotgun (WGS) entry which is preliminary data.</text>
</comment>
<organism evidence="2 3">
    <name type="scientific">Thomasclavelia spiroformis</name>
    <dbReference type="NCBI Taxonomy" id="29348"/>
    <lineage>
        <taxon>Bacteria</taxon>
        <taxon>Bacillati</taxon>
        <taxon>Bacillota</taxon>
        <taxon>Erysipelotrichia</taxon>
        <taxon>Erysipelotrichales</taxon>
        <taxon>Coprobacillaceae</taxon>
        <taxon>Thomasclavelia</taxon>
    </lineage>
</organism>
<accession>A0A1Y4QKF2</accession>
<gene>
    <name evidence="2" type="ORF">B5E91_05480</name>
</gene>
<dbReference type="EMBL" id="NFLB01000005">
    <property type="protein sequence ID" value="OUQ05471.1"/>
    <property type="molecule type" value="Genomic_DNA"/>
</dbReference>
<keyword evidence="1" id="KW-0812">Transmembrane</keyword>
<evidence type="ECO:0008006" key="4">
    <source>
        <dbReference type="Google" id="ProtNLM"/>
    </source>
</evidence>
<reference evidence="3" key="1">
    <citation type="submission" date="2017-04" db="EMBL/GenBank/DDBJ databases">
        <title>Function of individual gut microbiota members based on whole genome sequencing of pure cultures obtained from chicken caecum.</title>
        <authorList>
            <person name="Medvecky M."/>
            <person name="Cejkova D."/>
            <person name="Polansky O."/>
            <person name="Karasova D."/>
            <person name="Kubasova T."/>
            <person name="Cizek A."/>
            <person name="Rychlik I."/>
        </authorList>
    </citation>
    <scope>NUCLEOTIDE SEQUENCE [LARGE SCALE GENOMIC DNA]</scope>
    <source>
        <strain evidence="3">An149</strain>
    </source>
</reference>
<keyword evidence="1" id="KW-1133">Transmembrane helix</keyword>
<dbReference type="Proteomes" id="UP000196258">
    <property type="component" value="Unassembled WGS sequence"/>
</dbReference>
<evidence type="ECO:0000256" key="1">
    <source>
        <dbReference type="SAM" id="Phobius"/>
    </source>
</evidence>
<proteinExistence type="predicted"/>
<feature type="transmembrane region" description="Helical" evidence="1">
    <location>
        <begin position="180"/>
        <end position="203"/>
    </location>
</feature>
<protein>
    <recommendedName>
        <fullName evidence="4">GHKL domain-containing protein</fullName>
    </recommendedName>
</protein>